<dbReference type="AlphaFoldDB" id="A0A1F7IG90"/>
<evidence type="ECO:0000313" key="1">
    <source>
        <dbReference type="EMBL" id="OGK42365.1"/>
    </source>
</evidence>
<dbReference type="STRING" id="1802055.A3A74_07980"/>
<gene>
    <name evidence="1" type="ORF">A3A74_07980</name>
</gene>
<comment type="caution">
    <text evidence="1">The sequence shown here is derived from an EMBL/GenBank/DDBJ whole genome shotgun (WGS) entry which is preliminary data.</text>
</comment>
<protein>
    <submittedName>
        <fullName evidence="1">Uncharacterized protein</fullName>
    </submittedName>
</protein>
<sequence length="202" mass="23684">MKKIKDISEDEMISVFLRTEINSNRWSKFILSLLKKDGKNRNIIDNPDLSNQEENMYRKDLLGNYRGYGGNSDLFTGFPDDVNWIRAKINKEELKKVKYMRYSYWDKLSKYTRFAKVGAETIRKGTIIFNESNEGFLKTAEVLKQGKQFPEMILVGKDERSELVVLERHQRITAYFLAPDKIPEQLKVIIGFSSNMTQWSGY</sequence>
<reference evidence="1 2" key="1">
    <citation type="journal article" date="2016" name="Nat. Commun.">
        <title>Thousands of microbial genomes shed light on interconnected biogeochemical processes in an aquifer system.</title>
        <authorList>
            <person name="Anantharaman K."/>
            <person name="Brown C.T."/>
            <person name="Hug L.A."/>
            <person name="Sharon I."/>
            <person name="Castelle C.J."/>
            <person name="Probst A.J."/>
            <person name="Thomas B.C."/>
            <person name="Singh A."/>
            <person name="Wilkins M.J."/>
            <person name="Karaoz U."/>
            <person name="Brodie E.L."/>
            <person name="Williams K.H."/>
            <person name="Hubbard S.S."/>
            <person name="Banfield J.F."/>
        </authorList>
    </citation>
    <scope>NUCLEOTIDE SEQUENCE [LARGE SCALE GENOMIC DNA]</scope>
</reference>
<dbReference type="Proteomes" id="UP000179270">
    <property type="component" value="Unassembled WGS sequence"/>
</dbReference>
<organism evidence="1 2">
    <name type="scientific">Candidatus Roizmanbacteria bacterium RIFCSPLOWO2_01_FULL_35_13</name>
    <dbReference type="NCBI Taxonomy" id="1802055"/>
    <lineage>
        <taxon>Bacteria</taxon>
        <taxon>Candidatus Roizmaniibacteriota</taxon>
    </lineage>
</organism>
<dbReference type="EMBL" id="MGAF01000008">
    <property type="protein sequence ID" value="OGK42365.1"/>
    <property type="molecule type" value="Genomic_DNA"/>
</dbReference>
<name>A0A1F7IG90_9BACT</name>
<proteinExistence type="predicted"/>
<evidence type="ECO:0000313" key="2">
    <source>
        <dbReference type="Proteomes" id="UP000179270"/>
    </source>
</evidence>
<accession>A0A1F7IG90</accession>